<gene>
    <name evidence="1" type="ORF">CLUMA_CG010381</name>
</gene>
<sequence length="61" mass="6817">MEAIRSLISLLLINFLSIKIDFWYSSLGIFELYTGIGVERTPFSLMDEAKAGVTNTILCSN</sequence>
<keyword evidence="2" id="KW-1185">Reference proteome</keyword>
<reference evidence="1 2" key="1">
    <citation type="submission" date="2015-04" db="EMBL/GenBank/DDBJ databases">
        <authorList>
            <person name="Syromyatnikov M.Y."/>
            <person name="Popov V.N."/>
        </authorList>
    </citation>
    <scope>NUCLEOTIDE SEQUENCE [LARGE SCALE GENOMIC DNA]</scope>
</reference>
<proteinExistence type="predicted"/>
<protein>
    <submittedName>
        <fullName evidence="1">CLUMA_CG010381, isoform A</fullName>
    </submittedName>
</protein>
<dbReference type="Proteomes" id="UP000183832">
    <property type="component" value="Unassembled WGS sequence"/>
</dbReference>
<organism evidence="1 2">
    <name type="scientific">Clunio marinus</name>
    <dbReference type="NCBI Taxonomy" id="568069"/>
    <lineage>
        <taxon>Eukaryota</taxon>
        <taxon>Metazoa</taxon>
        <taxon>Ecdysozoa</taxon>
        <taxon>Arthropoda</taxon>
        <taxon>Hexapoda</taxon>
        <taxon>Insecta</taxon>
        <taxon>Pterygota</taxon>
        <taxon>Neoptera</taxon>
        <taxon>Endopterygota</taxon>
        <taxon>Diptera</taxon>
        <taxon>Nematocera</taxon>
        <taxon>Chironomoidea</taxon>
        <taxon>Chironomidae</taxon>
        <taxon>Clunio</taxon>
    </lineage>
</organism>
<evidence type="ECO:0000313" key="2">
    <source>
        <dbReference type="Proteomes" id="UP000183832"/>
    </source>
</evidence>
<accession>A0A1J1I9F3</accession>
<dbReference type="EMBL" id="CVRI01000045">
    <property type="protein sequence ID" value="CRK96911.1"/>
    <property type="molecule type" value="Genomic_DNA"/>
</dbReference>
<evidence type="ECO:0000313" key="1">
    <source>
        <dbReference type="EMBL" id="CRK96911.1"/>
    </source>
</evidence>
<dbReference type="AlphaFoldDB" id="A0A1J1I9F3"/>
<name>A0A1J1I9F3_9DIPT</name>